<reference evidence="3" key="1">
    <citation type="journal article" date="2019" name="Int. J. Syst. Evol. Microbiol.">
        <title>The Global Catalogue of Microorganisms (GCM) 10K type strain sequencing project: providing services to taxonomists for standard genome sequencing and annotation.</title>
        <authorList>
            <consortium name="The Broad Institute Genomics Platform"/>
            <consortium name="The Broad Institute Genome Sequencing Center for Infectious Disease"/>
            <person name="Wu L."/>
            <person name="Ma J."/>
        </authorList>
    </citation>
    <scope>NUCLEOTIDE SEQUENCE [LARGE SCALE GENOMIC DNA]</scope>
    <source>
        <strain evidence="3">JCM 17561</strain>
    </source>
</reference>
<dbReference type="SUPFAM" id="SSF52833">
    <property type="entry name" value="Thioredoxin-like"/>
    <property type="match status" value="1"/>
</dbReference>
<keyword evidence="3" id="KW-1185">Reference proteome</keyword>
<evidence type="ECO:0000259" key="1">
    <source>
        <dbReference type="PROSITE" id="PS51352"/>
    </source>
</evidence>
<feature type="domain" description="Thioredoxin" evidence="1">
    <location>
        <begin position="1"/>
        <end position="108"/>
    </location>
</feature>
<dbReference type="EMBL" id="BAABBP010000038">
    <property type="protein sequence ID" value="GAA4004350.1"/>
    <property type="molecule type" value="Genomic_DNA"/>
</dbReference>
<protein>
    <submittedName>
        <fullName evidence="2">Thioredoxin family protein</fullName>
    </submittedName>
</protein>
<evidence type="ECO:0000313" key="3">
    <source>
        <dbReference type="Proteomes" id="UP001501627"/>
    </source>
</evidence>
<dbReference type="PROSITE" id="PS51352">
    <property type="entry name" value="THIOREDOXIN_2"/>
    <property type="match status" value="1"/>
</dbReference>
<accession>A0ABP7RZB3</accession>
<dbReference type="InterPro" id="IPR013766">
    <property type="entry name" value="Thioredoxin_domain"/>
</dbReference>
<organism evidence="2 3">
    <name type="scientific">Comamonas faecalis</name>
    <dbReference type="NCBI Taxonomy" id="1387849"/>
    <lineage>
        <taxon>Bacteria</taxon>
        <taxon>Pseudomonadati</taxon>
        <taxon>Pseudomonadota</taxon>
        <taxon>Betaproteobacteria</taxon>
        <taxon>Burkholderiales</taxon>
        <taxon>Comamonadaceae</taxon>
        <taxon>Comamonas</taxon>
    </lineage>
</organism>
<dbReference type="RefSeq" id="WP_103046398.1">
    <property type="nucleotide sequence ID" value="NZ_BAABBP010000038.1"/>
</dbReference>
<evidence type="ECO:0000313" key="2">
    <source>
        <dbReference type="EMBL" id="GAA4004350.1"/>
    </source>
</evidence>
<comment type="caution">
    <text evidence="2">The sequence shown here is derived from an EMBL/GenBank/DDBJ whole genome shotgun (WGS) entry which is preliminary data.</text>
</comment>
<dbReference type="InterPro" id="IPR036249">
    <property type="entry name" value="Thioredoxin-like_sf"/>
</dbReference>
<sequence>MPYADTHLAHAPTRAAVEQFRGSAVLEFGTAWCGHCQGAQPLIRAALQERADVQHLKVEDGPGRPLGRSYRVKLWPTLIFLRDGQEVARVVRPQTAGEIDEALAQLTR</sequence>
<dbReference type="CDD" id="cd02947">
    <property type="entry name" value="TRX_family"/>
    <property type="match status" value="1"/>
</dbReference>
<dbReference type="Pfam" id="PF00085">
    <property type="entry name" value="Thioredoxin"/>
    <property type="match status" value="1"/>
</dbReference>
<name>A0ABP7RZB3_9BURK</name>
<dbReference type="Gene3D" id="3.40.30.10">
    <property type="entry name" value="Glutaredoxin"/>
    <property type="match status" value="1"/>
</dbReference>
<gene>
    <name evidence="2" type="ORF">GCM10022279_30390</name>
</gene>
<proteinExistence type="predicted"/>
<dbReference type="Proteomes" id="UP001501627">
    <property type="component" value="Unassembled WGS sequence"/>
</dbReference>